<evidence type="ECO:0000313" key="3">
    <source>
        <dbReference type="Proteomes" id="UP000537747"/>
    </source>
</evidence>
<evidence type="ECO:0000313" key="2">
    <source>
        <dbReference type="EMBL" id="NXS22830.1"/>
    </source>
</evidence>
<dbReference type="Proteomes" id="UP000537747">
    <property type="component" value="Unassembled WGS sequence"/>
</dbReference>
<reference evidence="2 3" key="1">
    <citation type="submission" date="2019-09" db="EMBL/GenBank/DDBJ databases">
        <title>Bird 10,000 Genomes (B10K) Project - Family phase.</title>
        <authorList>
            <person name="Zhang G."/>
        </authorList>
    </citation>
    <scope>NUCLEOTIDE SEQUENCE [LARGE SCALE GENOMIC DNA]</scope>
    <source>
        <strain evidence="2">B10K-DU-002-82</strain>
    </source>
</reference>
<comment type="caution">
    <text evidence="2">The sequence shown here is derived from an EMBL/GenBank/DDBJ whole genome shotgun (WGS) entry which is preliminary data.</text>
</comment>
<feature type="compositionally biased region" description="Basic and acidic residues" evidence="1">
    <location>
        <begin position="53"/>
        <end position="63"/>
    </location>
</feature>
<protein>
    <submittedName>
        <fullName evidence="2">UNG glycosylase</fullName>
    </submittedName>
</protein>
<feature type="region of interest" description="Disordered" evidence="1">
    <location>
        <begin position="1"/>
        <end position="63"/>
    </location>
</feature>
<organism evidence="2 3">
    <name type="scientific">Mystacornis crossleyi</name>
    <dbReference type="NCBI Taxonomy" id="98133"/>
    <lineage>
        <taxon>Eukaryota</taxon>
        <taxon>Metazoa</taxon>
        <taxon>Chordata</taxon>
        <taxon>Craniata</taxon>
        <taxon>Vertebrata</taxon>
        <taxon>Euteleostomi</taxon>
        <taxon>Archelosauria</taxon>
        <taxon>Archosauria</taxon>
        <taxon>Dinosauria</taxon>
        <taxon>Saurischia</taxon>
        <taxon>Theropoda</taxon>
        <taxon>Coelurosauria</taxon>
        <taxon>Aves</taxon>
        <taxon>Neognathae</taxon>
        <taxon>Neoaves</taxon>
        <taxon>Telluraves</taxon>
        <taxon>Australaves</taxon>
        <taxon>Passeriformes</taxon>
        <taxon>Sylvioidea</taxon>
        <taxon>Timaliidae</taxon>
        <taxon>Mystacornis</taxon>
    </lineage>
</organism>
<feature type="non-terminal residue" evidence="2">
    <location>
        <position position="99"/>
    </location>
</feature>
<feature type="non-terminal residue" evidence="2">
    <location>
        <position position="1"/>
    </location>
</feature>
<dbReference type="AlphaFoldDB" id="A0A7L2SN80"/>
<accession>A0A7L2SN80</accession>
<sequence>LHSFFSPAPAKKRDRSPEPGGDSEVASGALREPAALEEERGERGEGPALSAEQQERIRRNKEAARQLLAQRNVPPGFGESWRRQLAGEFSKPYFMEVSS</sequence>
<name>A0A7L2SN80_9PASS</name>
<dbReference type="OrthoDB" id="10031947at2759"/>
<evidence type="ECO:0000256" key="1">
    <source>
        <dbReference type="SAM" id="MobiDB-lite"/>
    </source>
</evidence>
<keyword evidence="3" id="KW-1185">Reference proteome</keyword>
<proteinExistence type="predicted"/>
<dbReference type="EMBL" id="VYZQ01073802">
    <property type="protein sequence ID" value="NXS22830.1"/>
    <property type="molecule type" value="Genomic_DNA"/>
</dbReference>
<gene>
    <name evidence="2" type="primary">Ung</name>
    <name evidence="2" type="ORF">MYSCRO_R07948</name>
</gene>